<dbReference type="GO" id="GO:0003676">
    <property type="term" value="F:nucleic acid binding"/>
    <property type="evidence" value="ECO:0007669"/>
    <property type="project" value="InterPro"/>
</dbReference>
<dbReference type="SMART" id="SM00343">
    <property type="entry name" value="ZnF_C2HC"/>
    <property type="match status" value="2"/>
</dbReference>
<organism evidence="4">
    <name type="scientific">Graphocephala atropunctata</name>
    <dbReference type="NCBI Taxonomy" id="36148"/>
    <lineage>
        <taxon>Eukaryota</taxon>
        <taxon>Metazoa</taxon>
        <taxon>Ecdysozoa</taxon>
        <taxon>Arthropoda</taxon>
        <taxon>Hexapoda</taxon>
        <taxon>Insecta</taxon>
        <taxon>Pterygota</taxon>
        <taxon>Neoptera</taxon>
        <taxon>Paraneoptera</taxon>
        <taxon>Hemiptera</taxon>
        <taxon>Auchenorrhyncha</taxon>
        <taxon>Membracoidea</taxon>
        <taxon>Cicadellidae</taxon>
        <taxon>Cicadellinae</taxon>
        <taxon>Cicadellini</taxon>
        <taxon>Graphocephala</taxon>
    </lineage>
</organism>
<dbReference type="SUPFAM" id="SSF56672">
    <property type="entry name" value="DNA/RNA polymerases"/>
    <property type="match status" value="1"/>
</dbReference>
<feature type="non-terminal residue" evidence="4">
    <location>
        <position position="695"/>
    </location>
</feature>
<dbReference type="InterPro" id="IPR021109">
    <property type="entry name" value="Peptidase_aspartic_dom_sf"/>
</dbReference>
<feature type="non-terminal residue" evidence="4">
    <location>
        <position position="1"/>
    </location>
</feature>
<dbReference type="PANTHER" id="PTHR47331:SF5">
    <property type="entry name" value="RIBONUCLEASE H"/>
    <property type="match status" value="1"/>
</dbReference>
<keyword evidence="1" id="KW-0863">Zinc-finger</keyword>
<dbReference type="InterPro" id="IPR001878">
    <property type="entry name" value="Znf_CCHC"/>
</dbReference>
<evidence type="ECO:0000259" key="3">
    <source>
        <dbReference type="PROSITE" id="PS50158"/>
    </source>
</evidence>
<evidence type="ECO:0000256" key="1">
    <source>
        <dbReference type="PROSITE-ProRule" id="PRU00047"/>
    </source>
</evidence>
<evidence type="ECO:0000256" key="2">
    <source>
        <dbReference type="SAM" id="MobiDB-lite"/>
    </source>
</evidence>
<gene>
    <name evidence="4" type="ORF">g.21606</name>
</gene>
<dbReference type="GO" id="GO:0006508">
    <property type="term" value="P:proteolysis"/>
    <property type="evidence" value="ECO:0007669"/>
    <property type="project" value="InterPro"/>
</dbReference>
<dbReference type="GO" id="GO:0071897">
    <property type="term" value="P:DNA biosynthetic process"/>
    <property type="evidence" value="ECO:0007669"/>
    <property type="project" value="UniProtKB-ARBA"/>
</dbReference>
<dbReference type="InterPro" id="IPR001969">
    <property type="entry name" value="Aspartic_peptidase_AS"/>
</dbReference>
<sequence>DRYASMLYPLVESALPDEILRAWERYRSSNRLSGRGVLSSASESKNCLQALLNFVQAEVETEERLALARSSFKTSTLGDNSGPSSNHRQRNKAAINHPESRQSLPTAATLLSTGTDSPKKSVSSSNCLFCSKGGHNTQDCSAFQNLTLQERNDHVSKKGCCFACLKPGHIVKRCKVFVKCLFCGKRHYGIMCKDLELRKQENSSAQSETCSQLKSNSEVLSNFETSSEETLLQTLLVKVSDDKGKDYLARVLLDSGSQRSYITKDCVGKLGLSEIGSEIINHSLFGGLNIKQTSHKNYLVTLKSVNTSFKISVPLTDQGVICNFVPRLKSRECFSILKQKNIVLTDVGESVPEVKILLGADVLADLFTGVVEKIDDKLVAMETYLGWTVMGKQPCKRSQNSTLLSMFCLGKTEITDLWSLETIGIKDPVEVKQRDCIDAEVVHHFKKNVKVNVENRHEVRLPWLEGHPELLDNREVAERRLMSTTRRLQTLNKLKDYDNVFREWFDLGIIERVAETTDSTPVHYLPHQAVIKESSLTTKVRPVFDASAKDKRGHSLNECLATGPNLVEFIPSLVMKFRKNQIGVTADIKKAFLQISLSSRDRDYLRFLWWEDYASRKLTTFRHCRVVFGISASPFLLGATINHHLENAPPQLQGTAEKLKNAFYVDNCIISVDSAAELSQFVSEASELMQLGQFK</sequence>
<feature type="region of interest" description="Disordered" evidence="2">
    <location>
        <begin position="72"/>
        <end position="104"/>
    </location>
</feature>
<name>A0A1B6K8W2_9HEMI</name>
<dbReference type="Pfam" id="PF00078">
    <property type="entry name" value="RVT_1"/>
    <property type="match status" value="1"/>
</dbReference>
<evidence type="ECO:0000313" key="4">
    <source>
        <dbReference type="EMBL" id="JAT07899.1"/>
    </source>
</evidence>
<proteinExistence type="predicted"/>
<dbReference type="Gene3D" id="3.30.70.270">
    <property type="match status" value="1"/>
</dbReference>
<feature type="compositionally biased region" description="Polar residues" evidence="2">
    <location>
        <begin position="72"/>
        <end position="86"/>
    </location>
</feature>
<dbReference type="PANTHER" id="PTHR47331">
    <property type="entry name" value="PHD-TYPE DOMAIN-CONTAINING PROTEIN"/>
    <property type="match status" value="1"/>
</dbReference>
<reference evidence="4" key="1">
    <citation type="submission" date="2015-11" db="EMBL/GenBank/DDBJ databases">
        <title>De novo transcriptome assembly of four potential Pierce s Disease insect vectors from Arizona vineyards.</title>
        <authorList>
            <person name="Tassone E.E."/>
        </authorList>
    </citation>
    <scope>NUCLEOTIDE SEQUENCE</scope>
</reference>
<keyword evidence="1" id="KW-0479">Metal-binding</keyword>
<dbReference type="InterPro" id="IPR043502">
    <property type="entry name" value="DNA/RNA_pol_sf"/>
</dbReference>
<dbReference type="PROSITE" id="PS50158">
    <property type="entry name" value="ZF_CCHC"/>
    <property type="match status" value="1"/>
</dbReference>
<dbReference type="AlphaFoldDB" id="A0A1B6K8W2"/>
<dbReference type="EMBL" id="GEBQ01032078">
    <property type="protein sequence ID" value="JAT07899.1"/>
    <property type="molecule type" value="Transcribed_RNA"/>
</dbReference>
<protein>
    <recommendedName>
        <fullName evidence="3">CCHC-type domain-containing protein</fullName>
    </recommendedName>
</protein>
<accession>A0A1B6K8W2</accession>
<dbReference type="Gene3D" id="3.10.10.10">
    <property type="entry name" value="HIV Type 1 Reverse Transcriptase, subunit A, domain 1"/>
    <property type="match status" value="1"/>
</dbReference>
<dbReference type="GO" id="GO:0004190">
    <property type="term" value="F:aspartic-type endopeptidase activity"/>
    <property type="evidence" value="ECO:0007669"/>
    <property type="project" value="InterPro"/>
</dbReference>
<dbReference type="Gene3D" id="2.40.70.10">
    <property type="entry name" value="Acid Proteases"/>
    <property type="match status" value="1"/>
</dbReference>
<dbReference type="InterPro" id="IPR000477">
    <property type="entry name" value="RT_dom"/>
</dbReference>
<dbReference type="GO" id="GO:0008270">
    <property type="term" value="F:zinc ion binding"/>
    <property type="evidence" value="ECO:0007669"/>
    <property type="project" value="UniProtKB-KW"/>
</dbReference>
<dbReference type="InterPro" id="IPR043128">
    <property type="entry name" value="Rev_trsase/Diguanyl_cyclase"/>
</dbReference>
<keyword evidence="1" id="KW-0862">Zinc</keyword>
<dbReference type="PROSITE" id="PS00141">
    <property type="entry name" value="ASP_PROTEASE"/>
    <property type="match status" value="1"/>
</dbReference>
<feature type="domain" description="CCHC-type" evidence="3">
    <location>
        <begin position="161"/>
        <end position="175"/>
    </location>
</feature>